<organism evidence="1 2">
    <name type="scientific">Roseburia intestinalis L1-82</name>
    <dbReference type="NCBI Taxonomy" id="536231"/>
    <lineage>
        <taxon>Bacteria</taxon>
        <taxon>Bacillati</taxon>
        <taxon>Bacillota</taxon>
        <taxon>Clostridia</taxon>
        <taxon>Lachnospirales</taxon>
        <taxon>Lachnospiraceae</taxon>
        <taxon>Roseburia</taxon>
    </lineage>
</organism>
<gene>
    <name evidence="1" type="ORF">ROSINTL182_06371</name>
</gene>
<evidence type="ECO:0000313" key="2">
    <source>
        <dbReference type="Proteomes" id="UP000004828"/>
    </source>
</evidence>
<proteinExistence type="predicted"/>
<sequence>MLFPAHLNYFCSYPPLCIILPSECKERPQKKIKIFKRFTLHFP</sequence>
<name>C7G8Z5_9FIRM</name>
<accession>C7G8Z5</accession>
<dbReference type="AlphaFoldDB" id="C7G8Z5"/>
<dbReference type="Proteomes" id="UP000004828">
    <property type="component" value="Unassembled WGS sequence"/>
</dbReference>
<evidence type="ECO:0000313" key="1">
    <source>
        <dbReference type="EMBL" id="EEV01719.1"/>
    </source>
</evidence>
<reference evidence="1 2" key="1">
    <citation type="submission" date="2009-08" db="EMBL/GenBank/DDBJ databases">
        <authorList>
            <person name="Weinstock G."/>
            <person name="Sodergren E."/>
            <person name="Clifton S."/>
            <person name="Fulton L."/>
            <person name="Fulton B."/>
            <person name="Courtney L."/>
            <person name="Fronick C."/>
            <person name="Harrison M."/>
            <person name="Strong C."/>
            <person name="Farmer C."/>
            <person name="Delahaunty K."/>
            <person name="Markovic C."/>
            <person name="Hall O."/>
            <person name="Minx P."/>
            <person name="Tomlinson C."/>
            <person name="Mitreva M."/>
            <person name="Nelson J."/>
            <person name="Hou S."/>
            <person name="Wollam A."/>
            <person name="Pepin K.H."/>
            <person name="Johnson M."/>
            <person name="Bhonagiri V."/>
            <person name="Nash W.E."/>
            <person name="Warren W."/>
            <person name="Chinwalla A."/>
            <person name="Mardis E.R."/>
            <person name="Wilson R.K."/>
        </authorList>
    </citation>
    <scope>NUCLEOTIDE SEQUENCE [LARGE SCALE GENOMIC DNA]</scope>
    <source>
        <strain evidence="1 2">L1-82</strain>
    </source>
</reference>
<protein>
    <submittedName>
        <fullName evidence="1">Uncharacterized protein</fullName>
    </submittedName>
</protein>
<dbReference type="EMBL" id="ABYJ02000062">
    <property type="protein sequence ID" value="EEV01719.1"/>
    <property type="molecule type" value="Genomic_DNA"/>
</dbReference>
<dbReference type="HOGENOM" id="CLU_3239070_0_0_9"/>
<comment type="caution">
    <text evidence="1">The sequence shown here is derived from an EMBL/GenBank/DDBJ whole genome shotgun (WGS) entry which is preliminary data.</text>
</comment>